<evidence type="ECO:0000256" key="1">
    <source>
        <dbReference type="SAM" id="MobiDB-lite"/>
    </source>
</evidence>
<organism evidence="2 3">
    <name type="scientific">Tuber melanosporum (strain Mel28)</name>
    <name type="common">Perigord black truffle</name>
    <dbReference type="NCBI Taxonomy" id="656061"/>
    <lineage>
        <taxon>Eukaryota</taxon>
        <taxon>Fungi</taxon>
        <taxon>Dikarya</taxon>
        <taxon>Ascomycota</taxon>
        <taxon>Pezizomycotina</taxon>
        <taxon>Pezizomycetes</taxon>
        <taxon>Pezizales</taxon>
        <taxon>Tuberaceae</taxon>
        <taxon>Tuber</taxon>
    </lineage>
</organism>
<dbReference type="InParanoid" id="D5G655"/>
<gene>
    <name evidence="2" type="ORF">GSTUM_00001778001</name>
</gene>
<dbReference type="Proteomes" id="UP000006911">
    <property type="component" value="Unassembled WGS sequence"/>
</dbReference>
<feature type="compositionally biased region" description="Low complexity" evidence="1">
    <location>
        <begin position="1"/>
        <end position="10"/>
    </location>
</feature>
<dbReference type="GeneID" id="9187677"/>
<accession>D5G655</accession>
<evidence type="ECO:0000313" key="3">
    <source>
        <dbReference type="Proteomes" id="UP000006911"/>
    </source>
</evidence>
<dbReference type="RefSeq" id="XP_002835841.1">
    <property type="nucleotide sequence ID" value="XM_002835795.1"/>
</dbReference>
<dbReference type="KEGG" id="tml:GSTUM_00001778001"/>
<dbReference type="AlphaFoldDB" id="D5G655"/>
<evidence type="ECO:0000313" key="2">
    <source>
        <dbReference type="EMBL" id="CAZ79998.1"/>
    </source>
</evidence>
<feature type="region of interest" description="Disordered" evidence="1">
    <location>
        <begin position="1"/>
        <end position="43"/>
    </location>
</feature>
<dbReference type="HOGENOM" id="CLU_3242464_0_0_1"/>
<keyword evidence="3" id="KW-1185">Reference proteome</keyword>
<name>D5G655_TUBMM</name>
<dbReference type="EMBL" id="FN430007">
    <property type="protein sequence ID" value="CAZ79998.1"/>
    <property type="molecule type" value="Genomic_DNA"/>
</dbReference>
<feature type="compositionally biased region" description="Basic and acidic residues" evidence="1">
    <location>
        <begin position="28"/>
        <end position="37"/>
    </location>
</feature>
<proteinExistence type="predicted"/>
<protein>
    <submittedName>
        <fullName evidence="2">(Perigord truffle) hypothetical protein</fullName>
    </submittedName>
</protein>
<reference evidence="2 3" key="1">
    <citation type="journal article" date="2010" name="Nature">
        <title>Perigord black truffle genome uncovers evolutionary origins and mechanisms of symbiosis.</title>
        <authorList>
            <person name="Martin F."/>
            <person name="Kohler A."/>
            <person name="Murat C."/>
            <person name="Balestrini R."/>
            <person name="Coutinho P.M."/>
            <person name="Jaillon O."/>
            <person name="Montanini B."/>
            <person name="Morin E."/>
            <person name="Noel B."/>
            <person name="Percudani R."/>
            <person name="Porcel B."/>
            <person name="Rubini A."/>
            <person name="Amicucci A."/>
            <person name="Amselem J."/>
            <person name="Anthouard V."/>
            <person name="Arcioni S."/>
            <person name="Artiguenave F."/>
            <person name="Aury J.M."/>
            <person name="Ballario P."/>
            <person name="Bolchi A."/>
            <person name="Brenna A."/>
            <person name="Brun A."/>
            <person name="Buee M."/>
            <person name="Cantarel B."/>
            <person name="Chevalier G."/>
            <person name="Couloux A."/>
            <person name="Da Silva C."/>
            <person name="Denoeud F."/>
            <person name="Duplessis S."/>
            <person name="Ghignone S."/>
            <person name="Hilselberger B."/>
            <person name="Iotti M."/>
            <person name="Marcais B."/>
            <person name="Mello A."/>
            <person name="Miranda M."/>
            <person name="Pacioni G."/>
            <person name="Quesneville H."/>
            <person name="Riccioni C."/>
            <person name="Ruotolo R."/>
            <person name="Splivallo R."/>
            <person name="Stocchi V."/>
            <person name="Tisserant E."/>
            <person name="Viscomi A.R."/>
            <person name="Zambonelli A."/>
            <person name="Zampieri E."/>
            <person name="Henrissat B."/>
            <person name="Lebrun M.H."/>
            <person name="Paolocci F."/>
            <person name="Bonfante P."/>
            <person name="Ottonello S."/>
            <person name="Wincker P."/>
        </authorList>
    </citation>
    <scope>NUCLEOTIDE SEQUENCE [LARGE SCALE GENOMIC DNA]</scope>
    <source>
        <strain evidence="2 3">Mel28</strain>
    </source>
</reference>
<sequence>MTTGTITSTTHLSYRTHSLRDLSYGQQSREKEPENLRPVRQKP</sequence>